<dbReference type="PIRSF" id="PIRSF029063">
    <property type="entry name" value="IV_sec_VirJ"/>
    <property type="match status" value="1"/>
</dbReference>
<keyword evidence="1" id="KW-0732">Signal</keyword>
<feature type="chain" id="PRO_5030746093" evidence="1">
    <location>
        <begin position="23"/>
        <end position="462"/>
    </location>
</feature>
<dbReference type="Gene3D" id="3.40.50.1820">
    <property type="entry name" value="alpha/beta hydrolase"/>
    <property type="match status" value="2"/>
</dbReference>
<accession>A0A7X0JLJ8</accession>
<dbReference type="InterPro" id="IPR029058">
    <property type="entry name" value="AB_hydrolase_fold"/>
</dbReference>
<evidence type="ECO:0000313" key="4">
    <source>
        <dbReference type="Proteomes" id="UP000585437"/>
    </source>
</evidence>
<evidence type="ECO:0000259" key="2">
    <source>
        <dbReference type="Pfam" id="PF06057"/>
    </source>
</evidence>
<dbReference type="RefSeq" id="WP_184654658.1">
    <property type="nucleotide sequence ID" value="NZ_JACHBU010000003.1"/>
</dbReference>
<dbReference type="EMBL" id="JACHBU010000003">
    <property type="protein sequence ID" value="MBB6508871.1"/>
    <property type="molecule type" value="Genomic_DNA"/>
</dbReference>
<dbReference type="Proteomes" id="UP000585437">
    <property type="component" value="Unassembled WGS sequence"/>
</dbReference>
<sequence length="462" mass="49044">MMMLSRILAVGILLAGAGFASAQQPASEQTGSQTDDYKTGMIVSPHITLPADKNLKAMVFLISKGAGWGAEEESQAKALVDQGAAVVGIDYPSYIASLAKDDGDCIYMVSDIEDLSQQVQRRIGNASYRHPIIAGIGDGAALALGMIAQSPFATISKAIAVDPTAGIPLEKVLCTPATKEKAGDRTIYGFTDGKLPADVTIGLTDAADAAGKDHANSLKAGWPDLELKDVSAPATEALADLLDTAIEGDGNSDQLDLPVTVLETKPTLDTMAVVYSGDGGWRDIDSELGGYLQAQGVPVVGVDSLRYFWKERTPQETADDLVKIIDTYRRQWNVKNVVLIGYSFGADILPATFNVLPAATKARVKQISLLALSKEVDFEISVTGWLGVAGEGKNGDSISDIAKIDPHVVQCLYGTDEDDDPCPTLKPQGIETVGIEGGHHFDEDYEGLGKLILESLHKRLTK</sequence>
<protein>
    <submittedName>
        <fullName evidence="3">Type IV secretory pathway VirJ component</fullName>
    </submittedName>
</protein>
<dbReference type="Pfam" id="PF06057">
    <property type="entry name" value="VirJ"/>
    <property type="match status" value="1"/>
</dbReference>
<dbReference type="AlphaFoldDB" id="A0A7X0JLJ8"/>
<evidence type="ECO:0000256" key="1">
    <source>
        <dbReference type="SAM" id="SignalP"/>
    </source>
</evidence>
<feature type="signal peptide" evidence="1">
    <location>
        <begin position="1"/>
        <end position="22"/>
    </location>
</feature>
<feature type="domain" description="Bacterial virulence" evidence="2">
    <location>
        <begin position="269"/>
        <end position="459"/>
    </location>
</feature>
<name>A0A7X0JLJ8_9HYPH</name>
<keyword evidence="4" id="KW-1185">Reference proteome</keyword>
<comment type="caution">
    <text evidence="3">The sequence shown here is derived from an EMBL/GenBank/DDBJ whole genome shotgun (WGS) entry which is preliminary data.</text>
</comment>
<dbReference type="InterPro" id="IPR011225">
    <property type="entry name" value="IV_sec_VirJ"/>
</dbReference>
<proteinExistence type="predicted"/>
<dbReference type="SUPFAM" id="SSF53474">
    <property type="entry name" value="alpha/beta-Hydrolases"/>
    <property type="match status" value="2"/>
</dbReference>
<evidence type="ECO:0000313" key="3">
    <source>
        <dbReference type="EMBL" id="MBB6508871.1"/>
    </source>
</evidence>
<reference evidence="3 4" key="1">
    <citation type="submission" date="2020-08" db="EMBL/GenBank/DDBJ databases">
        <title>The Agave Microbiome: Exploring the role of microbial communities in plant adaptations to desert environments.</title>
        <authorList>
            <person name="Partida-Martinez L.P."/>
        </authorList>
    </citation>
    <scope>NUCLEOTIDE SEQUENCE [LARGE SCALE GENOMIC DNA]</scope>
    <source>
        <strain evidence="3 4">AS3.12</strain>
    </source>
</reference>
<dbReference type="InterPro" id="IPR010333">
    <property type="entry name" value="VirJ"/>
</dbReference>
<gene>
    <name evidence="3" type="ORF">F4695_002220</name>
</gene>
<organism evidence="3 4">
    <name type="scientific">Rhizobium soli</name>
    <dbReference type="NCBI Taxonomy" id="424798"/>
    <lineage>
        <taxon>Bacteria</taxon>
        <taxon>Pseudomonadati</taxon>
        <taxon>Pseudomonadota</taxon>
        <taxon>Alphaproteobacteria</taxon>
        <taxon>Hyphomicrobiales</taxon>
        <taxon>Rhizobiaceae</taxon>
        <taxon>Rhizobium/Agrobacterium group</taxon>
        <taxon>Rhizobium</taxon>
    </lineage>
</organism>